<evidence type="ECO:0000313" key="1">
    <source>
        <dbReference type="EMBL" id="KAK3759372.1"/>
    </source>
</evidence>
<accession>A0AAE0Z011</accession>
<dbReference type="AlphaFoldDB" id="A0AAE0Z011"/>
<proteinExistence type="predicted"/>
<dbReference type="Proteomes" id="UP001283361">
    <property type="component" value="Unassembled WGS sequence"/>
</dbReference>
<sequence length="114" mass="12508">MIQHDGRGKSTLSPRTLCMICYSVVNLSQLAPPPRPAPVTVIGFSGEDERFEGSNLFNVISERGPYRPASAASFLSSLNEYETRIITAQHDISPVETCGDEKVLIVVMITRVAR</sequence>
<comment type="caution">
    <text evidence="1">The sequence shown here is derived from an EMBL/GenBank/DDBJ whole genome shotgun (WGS) entry which is preliminary data.</text>
</comment>
<organism evidence="1 2">
    <name type="scientific">Elysia crispata</name>
    <name type="common">lettuce slug</name>
    <dbReference type="NCBI Taxonomy" id="231223"/>
    <lineage>
        <taxon>Eukaryota</taxon>
        <taxon>Metazoa</taxon>
        <taxon>Spiralia</taxon>
        <taxon>Lophotrochozoa</taxon>
        <taxon>Mollusca</taxon>
        <taxon>Gastropoda</taxon>
        <taxon>Heterobranchia</taxon>
        <taxon>Euthyneura</taxon>
        <taxon>Panpulmonata</taxon>
        <taxon>Sacoglossa</taxon>
        <taxon>Placobranchoidea</taxon>
        <taxon>Plakobranchidae</taxon>
        <taxon>Elysia</taxon>
    </lineage>
</organism>
<reference evidence="1" key="1">
    <citation type="journal article" date="2023" name="G3 (Bethesda)">
        <title>A reference genome for the long-term kleptoplast-retaining sea slug Elysia crispata morphotype clarki.</title>
        <authorList>
            <person name="Eastman K.E."/>
            <person name="Pendleton A.L."/>
            <person name="Shaikh M.A."/>
            <person name="Suttiyut T."/>
            <person name="Ogas R."/>
            <person name="Tomko P."/>
            <person name="Gavelis G."/>
            <person name="Widhalm J.R."/>
            <person name="Wisecaver J.H."/>
        </authorList>
    </citation>
    <scope>NUCLEOTIDE SEQUENCE</scope>
    <source>
        <strain evidence="1">ECLA1</strain>
    </source>
</reference>
<dbReference type="EMBL" id="JAWDGP010005130">
    <property type="protein sequence ID" value="KAK3759372.1"/>
    <property type="molecule type" value="Genomic_DNA"/>
</dbReference>
<name>A0AAE0Z011_9GAST</name>
<evidence type="ECO:0000313" key="2">
    <source>
        <dbReference type="Proteomes" id="UP001283361"/>
    </source>
</evidence>
<protein>
    <submittedName>
        <fullName evidence="1">Uncharacterized protein</fullName>
    </submittedName>
</protein>
<gene>
    <name evidence="1" type="ORF">RRG08_023490</name>
</gene>
<keyword evidence="2" id="KW-1185">Reference proteome</keyword>